<comment type="caution">
    <text evidence="2">The sequence shown here is derived from an EMBL/GenBank/DDBJ whole genome shotgun (WGS) entry which is preliminary data.</text>
</comment>
<dbReference type="Gene3D" id="3.40.50.1110">
    <property type="entry name" value="SGNH hydrolase"/>
    <property type="match status" value="1"/>
</dbReference>
<dbReference type="InterPro" id="IPR036514">
    <property type="entry name" value="SGNH_hydro_sf"/>
</dbReference>
<dbReference type="PROSITE" id="PS01098">
    <property type="entry name" value="LIPASE_GDSL_SER"/>
    <property type="match status" value="1"/>
</dbReference>
<dbReference type="CDD" id="cd01822">
    <property type="entry name" value="Lysophospholipase_L1_like"/>
    <property type="match status" value="1"/>
</dbReference>
<evidence type="ECO:0000313" key="3">
    <source>
        <dbReference type="Proteomes" id="UP000199598"/>
    </source>
</evidence>
<dbReference type="InterPro" id="IPR008265">
    <property type="entry name" value="Lipase_GDSL_AS"/>
</dbReference>
<dbReference type="InterPro" id="IPR013830">
    <property type="entry name" value="SGNH_hydro"/>
</dbReference>
<dbReference type="SUPFAM" id="SSF52266">
    <property type="entry name" value="SGNH hydrolase"/>
    <property type="match status" value="1"/>
</dbReference>
<dbReference type="PANTHER" id="PTHR30383:SF24">
    <property type="entry name" value="THIOESTERASE 1_PROTEASE 1_LYSOPHOSPHOLIPASE L1"/>
    <property type="match status" value="1"/>
</dbReference>
<organism evidence="2 3">
    <name type="scientific">Pseudovibrio ascidiaceicola</name>
    <dbReference type="NCBI Taxonomy" id="285279"/>
    <lineage>
        <taxon>Bacteria</taxon>
        <taxon>Pseudomonadati</taxon>
        <taxon>Pseudomonadota</taxon>
        <taxon>Alphaproteobacteria</taxon>
        <taxon>Hyphomicrobiales</taxon>
        <taxon>Stappiaceae</taxon>
        <taxon>Pseudovibrio</taxon>
    </lineage>
</organism>
<evidence type="ECO:0000313" key="2">
    <source>
        <dbReference type="EMBL" id="SFJ86636.1"/>
    </source>
</evidence>
<protein>
    <submittedName>
        <fullName evidence="2">Acyl-CoA thioesterase-1</fullName>
    </submittedName>
</protein>
<proteinExistence type="predicted"/>
<dbReference type="InterPro" id="IPR051532">
    <property type="entry name" value="Ester_Hydrolysis_Enzymes"/>
</dbReference>
<feature type="domain" description="SGNH hydrolase-type esterase" evidence="1">
    <location>
        <begin position="47"/>
        <end position="205"/>
    </location>
</feature>
<sequence>MSGSRKVEAKSGVLRFFSGAVIALGLAFAGASTGMAQDGAEPVKLVAFGDSLTAGYQLPPEDAFPVKLEKALQERGYNITIVNAGVSGDTSSGGLSRLDWSVGDDVDGVILELGANDALRGLDPSITRKNLDAMLAQLVSRDIPVLLAGMMAPPNLGDQYGQEFNSIYGDLAEKHDALLYPFFLDGVAAEPELNLGDGMHPTGEGVSIIVEKILPSVELLIEQTKS</sequence>
<accession>A0A1I3UX16</accession>
<dbReference type="PANTHER" id="PTHR30383">
    <property type="entry name" value="THIOESTERASE 1/PROTEASE 1/LYSOPHOSPHOLIPASE L1"/>
    <property type="match status" value="1"/>
</dbReference>
<keyword evidence="3" id="KW-1185">Reference proteome</keyword>
<dbReference type="RefSeq" id="WP_093515872.1">
    <property type="nucleotide sequence ID" value="NZ_FOSK01000001.1"/>
</dbReference>
<reference evidence="2 3" key="1">
    <citation type="submission" date="2016-10" db="EMBL/GenBank/DDBJ databases">
        <authorList>
            <person name="Varghese N."/>
            <person name="Submissions S."/>
        </authorList>
    </citation>
    <scope>NUCLEOTIDE SEQUENCE [LARGE SCALE GENOMIC DNA]</scope>
    <source>
        <strain evidence="2 3">DSM 16392</strain>
    </source>
</reference>
<dbReference type="Pfam" id="PF13472">
    <property type="entry name" value="Lipase_GDSL_2"/>
    <property type="match status" value="1"/>
</dbReference>
<name>A0A1I3UX16_9HYPH</name>
<gene>
    <name evidence="2" type="ORF">SAMN04488518_10139</name>
</gene>
<evidence type="ECO:0000259" key="1">
    <source>
        <dbReference type="Pfam" id="PF13472"/>
    </source>
</evidence>
<dbReference type="Proteomes" id="UP000199598">
    <property type="component" value="Unassembled WGS sequence"/>
</dbReference>
<dbReference type="EMBL" id="FOSK01000001">
    <property type="protein sequence ID" value="SFJ86636.1"/>
    <property type="molecule type" value="Genomic_DNA"/>
</dbReference>